<evidence type="ECO:0000259" key="1">
    <source>
        <dbReference type="PROSITE" id="PS50943"/>
    </source>
</evidence>
<name>A0A126QKR3_9BACT</name>
<dbReference type="SUPFAM" id="SSF47413">
    <property type="entry name" value="lambda repressor-like DNA-binding domains"/>
    <property type="match status" value="1"/>
</dbReference>
<dbReference type="RefSeq" id="WP_066801322.1">
    <property type="nucleotide sequence ID" value="NZ_CP014206.1"/>
</dbReference>
<evidence type="ECO:0000313" key="2">
    <source>
        <dbReference type="EMBL" id="AMK10592.1"/>
    </source>
</evidence>
<keyword evidence="4" id="KW-1185">Reference proteome</keyword>
<feature type="domain" description="HTH cro/C1-type" evidence="1">
    <location>
        <begin position="24"/>
        <end position="55"/>
    </location>
</feature>
<dbReference type="OrthoDB" id="5420607at2"/>
<dbReference type="Proteomes" id="UP000055611">
    <property type="component" value="Chromosome"/>
</dbReference>
<dbReference type="Pfam" id="PF13560">
    <property type="entry name" value="HTH_31"/>
    <property type="match status" value="1"/>
</dbReference>
<dbReference type="SMART" id="SM00530">
    <property type="entry name" value="HTH_XRE"/>
    <property type="match status" value="1"/>
</dbReference>
<evidence type="ECO:0000313" key="4">
    <source>
        <dbReference type="Proteomes" id="UP000055611"/>
    </source>
</evidence>
<dbReference type="KEGG" id="dej:AWY79_05410"/>
<accession>A0A126QKR3</accession>
<gene>
    <name evidence="2" type="ORF">AWY79_05410</name>
    <name evidence="3" type="ORF">EDC59_11650</name>
</gene>
<dbReference type="EMBL" id="CP014206">
    <property type="protein sequence ID" value="AMK10592.1"/>
    <property type="molecule type" value="Genomic_DNA"/>
</dbReference>
<dbReference type="CDD" id="cd00093">
    <property type="entry name" value="HTH_XRE"/>
    <property type="match status" value="1"/>
</dbReference>
<evidence type="ECO:0000313" key="5">
    <source>
        <dbReference type="Proteomes" id="UP000295506"/>
    </source>
</evidence>
<protein>
    <submittedName>
        <fullName evidence="3">Helix-turn-helix protein</fullName>
    </submittedName>
    <submittedName>
        <fullName evidence="2">XRE family transcriptional regulator</fullName>
    </submittedName>
</protein>
<organism evidence="3 5">
    <name type="scientific">Pseudodesulfovibrio indicus</name>
    <dbReference type="NCBI Taxonomy" id="1716143"/>
    <lineage>
        <taxon>Bacteria</taxon>
        <taxon>Pseudomonadati</taxon>
        <taxon>Thermodesulfobacteriota</taxon>
        <taxon>Desulfovibrionia</taxon>
        <taxon>Desulfovibrionales</taxon>
        <taxon>Desulfovibrionaceae</taxon>
    </lineage>
</organism>
<proteinExistence type="predicted"/>
<dbReference type="Proteomes" id="UP000295506">
    <property type="component" value="Unassembled WGS sequence"/>
</dbReference>
<evidence type="ECO:0000313" key="3">
    <source>
        <dbReference type="EMBL" id="TDT82738.1"/>
    </source>
</evidence>
<dbReference type="PROSITE" id="PS50943">
    <property type="entry name" value="HTH_CROC1"/>
    <property type="match status" value="1"/>
</dbReference>
<sequence length="112" mass="12703">MAKRSVLTYSQYAQEAVRLLGGLIREGRKERGWTVQELADRVGVSRWTMQRIETGDPRCQVGAVFEAATLVGVQLFEPDRAGLAKHLRHVEDKLRLLPKAVRVKRGEVDDDF</sequence>
<reference evidence="2 4" key="1">
    <citation type="journal article" date="2016" name="Front. Microbiol.">
        <title>Genome Sequence of the Piezophilic, Mesophilic Sulfate-Reducing Bacterium Desulfovibrio indicus J2T.</title>
        <authorList>
            <person name="Cao J."/>
            <person name="Maignien L."/>
            <person name="Shao Z."/>
            <person name="Alain K."/>
            <person name="Jebbar M."/>
        </authorList>
    </citation>
    <scope>NUCLEOTIDE SEQUENCE [LARGE SCALE GENOMIC DNA]</scope>
    <source>
        <strain evidence="2 4">J2</strain>
    </source>
</reference>
<dbReference type="AlphaFoldDB" id="A0A126QKR3"/>
<reference evidence="3 5" key="2">
    <citation type="submission" date="2019-03" db="EMBL/GenBank/DDBJ databases">
        <title>Genomic Encyclopedia of Type Strains, Phase IV (KMG-IV): sequencing the most valuable type-strain genomes for metagenomic binning, comparative biology and taxonomic classification.</title>
        <authorList>
            <person name="Goeker M."/>
        </authorList>
    </citation>
    <scope>NUCLEOTIDE SEQUENCE [LARGE SCALE GENOMIC DNA]</scope>
    <source>
        <strain evidence="3 5">DSM 101483</strain>
    </source>
</reference>
<dbReference type="GO" id="GO:0003677">
    <property type="term" value="F:DNA binding"/>
    <property type="evidence" value="ECO:0007669"/>
    <property type="project" value="InterPro"/>
</dbReference>
<dbReference type="EMBL" id="SOBK01000016">
    <property type="protein sequence ID" value="TDT82738.1"/>
    <property type="molecule type" value="Genomic_DNA"/>
</dbReference>
<dbReference type="Gene3D" id="1.10.260.40">
    <property type="entry name" value="lambda repressor-like DNA-binding domains"/>
    <property type="match status" value="1"/>
</dbReference>
<dbReference type="InterPro" id="IPR001387">
    <property type="entry name" value="Cro/C1-type_HTH"/>
</dbReference>
<dbReference type="InterPro" id="IPR010982">
    <property type="entry name" value="Lambda_DNA-bd_dom_sf"/>
</dbReference>